<proteinExistence type="predicted"/>
<dbReference type="OrthoDB" id="20872at2759"/>
<comment type="caution">
    <text evidence="1">The sequence shown here is derived from an EMBL/GenBank/DDBJ whole genome shotgun (WGS) entry which is preliminary data.</text>
</comment>
<accession>V6TNK9</accession>
<dbReference type="InterPro" id="IPR036770">
    <property type="entry name" value="Ankyrin_rpt-contain_sf"/>
</dbReference>
<reference evidence="2" key="1">
    <citation type="submission" date="2012-02" db="EMBL/GenBank/DDBJ databases">
        <title>Genome sequencing of Giardia lamblia Genotypes A2 and B isolates (DH and GS) and comparative analysis with the genomes of Genotypes A1 and E (WB and Pig).</title>
        <authorList>
            <person name="Adam R."/>
            <person name="Dahlstrom E."/>
            <person name="Martens C."/>
            <person name="Bruno D."/>
            <person name="Barbian K."/>
            <person name="Porcella S.F."/>
            <person name="Nash T."/>
        </authorList>
    </citation>
    <scope>NUCLEOTIDE SEQUENCE</scope>
    <source>
        <strain evidence="2">GS</strain>
    </source>
</reference>
<dbReference type="SUPFAM" id="SSF48403">
    <property type="entry name" value="Ankyrin repeat"/>
    <property type="match status" value="1"/>
</dbReference>
<evidence type="ECO:0000313" key="1">
    <source>
        <dbReference type="EMBL" id="ESU40306.1"/>
    </source>
</evidence>
<dbReference type="AlphaFoldDB" id="V6TNK9"/>
<evidence type="ECO:0008006" key="3">
    <source>
        <dbReference type="Google" id="ProtNLM"/>
    </source>
</evidence>
<protein>
    <recommendedName>
        <fullName evidence="3">Ankyrin repeat protein</fullName>
    </recommendedName>
</protein>
<reference evidence="1 2" key="2">
    <citation type="journal article" date="2013" name="Genome Biol. Evol.">
        <title>Genome sequencing of Giardia lamblia genotypes A2 and B isolates (DH and GS) and comparative analysis with the genomes of genotypes A1 and E (WB and Pig).</title>
        <authorList>
            <person name="Adam R.D."/>
            <person name="Dahlstrom E.W."/>
            <person name="Martens C.A."/>
            <person name="Bruno D.P."/>
            <person name="Barbian K.D."/>
            <person name="Ricklefs S.M."/>
            <person name="Hernandez M.M."/>
            <person name="Narla N.P."/>
            <person name="Patel R.B."/>
            <person name="Porcella S.F."/>
            <person name="Nash T.E."/>
        </authorList>
    </citation>
    <scope>NUCLEOTIDE SEQUENCE [LARGE SCALE GENOMIC DNA]</scope>
    <source>
        <strain evidence="1 2">GS</strain>
    </source>
</reference>
<evidence type="ECO:0000313" key="2">
    <source>
        <dbReference type="Proteomes" id="UP000018040"/>
    </source>
</evidence>
<dbReference type="EMBL" id="AHHH01000256">
    <property type="protein sequence ID" value="ESU40306.1"/>
    <property type="molecule type" value="Genomic_DNA"/>
</dbReference>
<sequence>MKATRYNKLECARLLAEKERNITITREYCGFPPGATALDIAKQWGYNDIVSLLQ</sequence>
<dbReference type="Proteomes" id="UP000018040">
    <property type="component" value="Unassembled WGS sequence"/>
</dbReference>
<gene>
    <name evidence="1" type="ORF">GSB_155402</name>
</gene>
<organism evidence="1 2">
    <name type="scientific">Giardia intestinalis</name>
    <name type="common">Giardia lamblia</name>
    <dbReference type="NCBI Taxonomy" id="5741"/>
    <lineage>
        <taxon>Eukaryota</taxon>
        <taxon>Metamonada</taxon>
        <taxon>Diplomonadida</taxon>
        <taxon>Hexamitidae</taxon>
        <taxon>Giardiinae</taxon>
        <taxon>Giardia</taxon>
    </lineage>
</organism>
<dbReference type="Gene3D" id="1.25.40.20">
    <property type="entry name" value="Ankyrin repeat-containing domain"/>
    <property type="match status" value="1"/>
</dbReference>
<name>V6TNK9_GIAIN</name>